<comment type="subcellular location">
    <subcellularLocation>
        <location evidence="1">Cell envelope</location>
    </subcellularLocation>
</comment>
<keyword evidence="9" id="KW-1185">Reference proteome</keyword>
<dbReference type="AlphaFoldDB" id="A0A1G5QSH7"/>
<dbReference type="STRING" id="1156985.SAMN04488118_105302"/>
<dbReference type="Proteomes" id="UP000198767">
    <property type="component" value="Unassembled WGS sequence"/>
</dbReference>
<protein>
    <submittedName>
        <fullName evidence="8">Iron complex transport system substrate-binding protein</fullName>
    </submittedName>
</protein>
<dbReference type="GO" id="GO:0030288">
    <property type="term" value="C:outer membrane-bounded periplasmic space"/>
    <property type="evidence" value="ECO:0007669"/>
    <property type="project" value="TreeGrafter"/>
</dbReference>
<evidence type="ECO:0000313" key="9">
    <source>
        <dbReference type="Proteomes" id="UP000198767"/>
    </source>
</evidence>
<feature type="chain" id="PRO_5011660317" evidence="6">
    <location>
        <begin position="24"/>
        <end position="303"/>
    </location>
</feature>
<keyword evidence="4" id="KW-0408">Iron</keyword>
<evidence type="ECO:0000256" key="2">
    <source>
        <dbReference type="ARBA" id="ARBA00008814"/>
    </source>
</evidence>
<comment type="similarity">
    <text evidence="2">Belongs to the bacterial solute-binding protein 8 family.</text>
</comment>
<reference evidence="8 9" key="1">
    <citation type="submission" date="2016-10" db="EMBL/GenBank/DDBJ databases">
        <authorList>
            <person name="de Groot N.N."/>
        </authorList>
    </citation>
    <scope>NUCLEOTIDE SEQUENCE [LARGE SCALE GENOMIC DNA]</scope>
    <source>
        <strain evidence="8 9">U95</strain>
    </source>
</reference>
<dbReference type="SUPFAM" id="SSF53807">
    <property type="entry name" value="Helical backbone' metal receptor"/>
    <property type="match status" value="1"/>
</dbReference>
<evidence type="ECO:0000259" key="7">
    <source>
        <dbReference type="PROSITE" id="PS50983"/>
    </source>
</evidence>
<feature type="domain" description="Fe/B12 periplasmic-binding" evidence="7">
    <location>
        <begin position="43"/>
        <end position="303"/>
    </location>
</feature>
<dbReference type="RefSeq" id="WP_170830483.1">
    <property type="nucleotide sequence ID" value="NZ_FMWG01000005.1"/>
</dbReference>
<dbReference type="InterPro" id="IPR051313">
    <property type="entry name" value="Bact_iron-sidero_bind"/>
</dbReference>
<name>A0A1G5QSH7_9RHOB</name>
<proteinExistence type="inferred from homology"/>
<sequence length="303" mass="31690">MAILNFRIFLTALVMGAAGGASADPVSVPTYRGIAEVANTPSKIIALDIAAVDTLHALNAPLIGVPSKLYVNYLDSVGSAADPVGTLFEPDFEAMARMQADLIVAGGRSSKQFDALTDIAPTLDMTIWGEDHVATALQRLHSYGKILSKPEAAVSLEQAFLAKLAKAKSAISGKGSALIVLTNGPKVSVYGKGSRFGWLHAALDLPETVEGVDAQTHGEAVSFEFISNANPDWLIVVDRAAAIGLENQSAKVTLDNALVAQTTAWQKDQIIYLNAANIYIAGGGIQSMSHTLDEIIAGFASGA</sequence>
<gene>
    <name evidence="8" type="ORF">SAMN04488118_105302</name>
</gene>
<dbReference type="EMBL" id="FMWG01000005">
    <property type="protein sequence ID" value="SCZ64717.1"/>
    <property type="molecule type" value="Genomic_DNA"/>
</dbReference>
<keyword evidence="3" id="KW-0813">Transport</keyword>
<keyword evidence="4" id="KW-0406">Ion transport</keyword>
<organism evidence="8 9">
    <name type="scientific">Epibacterium ulvae</name>
    <dbReference type="NCBI Taxonomy" id="1156985"/>
    <lineage>
        <taxon>Bacteria</taxon>
        <taxon>Pseudomonadati</taxon>
        <taxon>Pseudomonadota</taxon>
        <taxon>Alphaproteobacteria</taxon>
        <taxon>Rhodobacterales</taxon>
        <taxon>Roseobacteraceae</taxon>
        <taxon>Epibacterium</taxon>
    </lineage>
</organism>
<dbReference type="PROSITE" id="PS50983">
    <property type="entry name" value="FE_B12_PBP"/>
    <property type="match status" value="1"/>
</dbReference>
<dbReference type="Pfam" id="PF01497">
    <property type="entry name" value="Peripla_BP_2"/>
    <property type="match status" value="1"/>
</dbReference>
<feature type="signal peptide" evidence="6">
    <location>
        <begin position="1"/>
        <end position="23"/>
    </location>
</feature>
<dbReference type="PANTHER" id="PTHR30532">
    <property type="entry name" value="IRON III DICITRATE-BINDING PERIPLASMIC PROTEIN"/>
    <property type="match status" value="1"/>
</dbReference>
<accession>A0A1G5QSH7</accession>
<keyword evidence="4" id="KW-0410">Iron transport</keyword>
<dbReference type="CDD" id="cd01140">
    <property type="entry name" value="FatB"/>
    <property type="match status" value="1"/>
</dbReference>
<dbReference type="GO" id="GO:1901678">
    <property type="term" value="P:iron coordination entity transport"/>
    <property type="evidence" value="ECO:0007669"/>
    <property type="project" value="UniProtKB-ARBA"/>
</dbReference>
<dbReference type="PANTHER" id="PTHR30532:SF28">
    <property type="entry name" value="PETROBACTIN-BINDING PROTEIN YCLQ"/>
    <property type="match status" value="1"/>
</dbReference>
<dbReference type="InterPro" id="IPR002491">
    <property type="entry name" value="ABC_transptr_periplasmic_BD"/>
</dbReference>
<evidence type="ECO:0000313" key="8">
    <source>
        <dbReference type="EMBL" id="SCZ64717.1"/>
    </source>
</evidence>
<evidence type="ECO:0000256" key="5">
    <source>
        <dbReference type="ARBA" id="ARBA00022729"/>
    </source>
</evidence>
<evidence type="ECO:0000256" key="4">
    <source>
        <dbReference type="ARBA" id="ARBA00022496"/>
    </source>
</evidence>
<dbReference type="Gene3D" id="3.40.50.1980">
    <property type="entry name" value="Nitrogenase molybdenum iron protein domain"/>
    <property type="match status" value="2"/>
</dbReference>
<evidence type="ECO:0000256" key="3">
    <source>
        <dbReference type="ARBA" id="ARBA00022448"/>
    </source>
</evidence>
<dbReference type="InterPro" id="IPR033870">
    <property type="entry name" value="FatB"/>
</dbReference>
<keyword evidence="5 6" id="KW-0732">Signal</keyword>
<evidence type="ECO:0000256" key="6">
    <source>
        <dbReference type="SAM" id="SignalP"/>
    </source>
</evidence>
<evidence type="ECO:0000256" key="1">
    <source>
        <dbReference type="ARBA" id="ARBA00004196"/>
    </source>
</evidence>